<evidence type="ECO:0000313" key="1">
    <source>
        <dbReference type="EMBL" id="LAA80685.1"/>
    </source>
</evidence>
<accession>A0A2D4I8Y9</accession>
<protein>
    <submittedName>
        <fullName evidence="1">Uncharacterized protein</fullName>
    </submittedName>
</protein>
<proteinExistence type="predicted"/>
<organism evidence="1">
    <name type="scientific">Micrurus lemniscatus lemniscatus</name>
    <dbReference type="NCBI Taxonomy" id="129467"/>
    <lineage>
        <taxon>Eukaryota</taxon>
        <taxon>Metazoa</taxon>
        <taxon>Chordata</taxon>
        <taxon>Craniata</taxon>
        <taxon>Vertebrata</taxon>
        <taxon>Euteleostomi</taxon>
        <taxon>Lepidosauria</taxon>
        <taxon>Squamata</taxon>
        <taxon>Bifurcata</taxon>
        <taxon>Unidentata</taxon>
        <taxon>Episquamata</taxon>
        <taxon>Toxicofera</taxon>
        <taxon>Serpentes</taxon>
        <taxon>Colubroidea</taxon>
        <taxon>Elapidae</taxon>
        <taxon>Elapinae</taxon>
        <taxon>Micrurus</taxon>
    </lineage>
</organism>
<dbReference type="AlphaFoldDB" id="A0A2D4I8Y9"/>
<dbReference type="EMBL" id="IACK01081689">
    <property type="protein sequence ID" value="LAA80685.1"/>
    <property type="molecule type" value="Transcribed_RNA"/>
</dbReference>
<reference evidence="1" key="2">
    <citation type="submission" date="2017-11" db="EMBL/GenBank/DDBJ databases">
        <title>Coralsnake Venomics: Analyses of Venom Gland Transcriptomes and Proteomes of Six Brazilian Taxa.</title>
        <authorList>
            <person name="Aird S.D."/>
            <person name="Jorge da Silva N."/>
            <person name="Qiu L."/>
            <person name="Villar-Briones A."/>
            <person name="Aparecida-Saddi V."/>
            <person name="Campos-Telles M.P."/>
            <person name="Grau M."/>
            <person name="Mikheyev A.S."/>
        </authorList>
    </citation>
    <scope>NUCLEOTIDE SEQUENCE</scope>
    <source>
        <tissue evidence="1">Venom_gland</tissue>
    </source>
</reference>
<sequence length="193" mass="22033">MTGLLICTVHLAYAKLDGAAWLEKTTWSRNCFRNLPAAKCLSQVLLAKRAACKDSESSVRLQSRERSRDLRLRAFLEDLCKRSMSFFVCACDLRERLKMKIFCVIFLKKKNFSQFRWAITCSFHIYPTCGINGFVHLNNKGKGCLINLLKGHFVAAFGRANHSQSTLCICSSHQRNPKLPLWSRYGRTSVSEC</sequence>
<reference evidence="1" key="1">
    <citation type="submission" date="2017-07" db="EMBL/GenBank/DDBJ databases">
        <authorList>
            <person name="Mikheyev A."/>
            <person name="Grau M."/>
        </authorList>
    </citation>
    <scope>NUCLEOTIDE SEQUENCE</scope>
    <source>
        <tissue evidence="1">Venom_gland</tissue>
    </source>
</reference>
<name>A0A2D4I8Y9_MICLE</name>